<dbReference type="EMBL" id="LAZR01000090">
    <property type="protein sequence ID" value="KKN93005.1"/>
    <property type="molecule type" value="Genomic_DNA"/>
</dbReference>
<protein>
    <submittedName>
        <fullName evidence="1">Uncharacterized protein</fullName>
    </submittedName>
</protein>
<organism evidence="1">
    <name type="scientific">marine sediment metagenome</name>
    <dbReference type="NCBI Taxonomy" id="412755"/>
    <lineage>
        <taxon>unclassified sequences</taxon>
        <taxon>metagenomes</taxon>
        <taxon>ecological metagenomes</taxon>
    </lineage>
</organism>
<gene>
    <name evidence="1" type="ORF">LCGC14_0203040</name>
</gene>
<dbReference type="AlphaFoldDB" id="A0A0F9UID6"/>
<proteinExistence type="predicted"/>
<comment type="caution">
    <text evidence="1">The sequence shown here is derived from an EMBL/GenBank/DDBJ whole genome shotgun (WGS) entry which is preliminary data.</text>
</comment>
<evidence type="ECO:0000313" key="1">
    <source>
        <dbReference type="EMBL" id="KKN93005.1"/>
    </source>
</evidence>
<name>A0A0F9UID6_9ZZZZ</name>
<sequence length="91" mass="10243">MPIINFDLPADLFWARSARRVVPKGGVAHRRFETLAEGICFVVEEDQAERYGVSIDTDENSFSKDEIEALYRSEGFSAYREKSQGSPSAKP</sequence>
<reference evidence="1" key="1">
    <citation type="journal article" date="2015" name="Nature">
        <title>Complex archaea that bridge the gap between prokaryotes and eukaryotes.</title>
        <authorList>
            <person name="Spang A."/>
            <person name="Saw J.H."/>
            <person name="Jorgensen S.L."/>
            <person name="Zaremba-Niedzwiedzka K."/>
            <person name="Martijn J."/>
            <person name="Lind A.E."/>
            <person name="van Eijk R."/>
            <person name="Schleper C."/>
            <person name="Guy L."/>
            <person name="Ettema T.J."/>
        </authorList>
    </citation>
    <scope>NUCLEOTIDE SEQUENCE</scope>
</reference>
<accession>A0A0F9UID6</accession>